<feature type="chain" id="PRO_5045879244" evidence="1">
    <location>
        <begin position="21"/>
        <end position="322"/>
    </location>
</feature>
<protein>
    <submittedName>
        <fullName evidence="2">Uncharacterized protein</fullName>
    </submittedName>
</protein>
<accession>A0ABS1HIK4</accession>
<dbReference type="EMBL" id="JAENRR010000016">
    <property type="protein sequence ID" value="MBK3517482.1"/>
    <property type="molecule type" value="Genomic_DNA"/>
</dbReference>
<evidence type="ECO:0000256" key="1">
    <source>
        <dbReference type="SAM" id="SignalP"/>
    </source>
</evidence>
<evidence type="ECO:0000313" key="3">
    <source>
        <dbReference type="Proteomes" id="UP000605676"/>
    </source>
</evidence>
<proteinExistence type="predicted"/>
<name>A0ABS1HIK4_9BACT</name>
<sequence>MSKLLKLSFILLLVGTMVKAQPVPGADENIPNLITFGANAETSWGDANFCQIIFFTVPEGHNAPIYIKVFDPDCGGENDELQGEWNTQTSFSIYGGQGSCSSEDAKKLNLDGNYDEGTLLASQTFGNDSEHDMKWYTFGPINPSEGEYLPDEGGHVFKIIIEGVDGDDGNMYQLFMSTKKDSEDEVEGGYAFYYKYTVRLHDNPREISHIYPYVNDSSIVSIKQTNFDWDNDGRIIVRSVATAYKPMKISGDDEWATSMYDIKPDEYNTSLDIQMHKNRTGDYRNNNVVIYFENQYGELLKSYSVPIGGVPKYKGNPGAEEL</sequence>
<dbReference type="Proteomes" id="UP000605676">
    <property type="component" value="Unassembled WGS sequence"/>
</dbReference>
<comment type="caution">
    <text evidence="2">The sequence shown here is derived from an EMBL/GenBank/DDBJ whole genome shotgun (WGS) entry which is preliminary data.</text>
</comment>
<gene>
    <name evidence="2" type="ORF">JIV24_09055</name>
</gene>
<keyword evidence="1" id="KW-0732">Signal</keyword>
<evidence type="ECO:0000313" key="2">
    <source>
        <dbReference type="EMBL" id="MBK3517482.1"/>
    </source>
</evidence>
<dbReference type="RefSeq" id="WP_200464711.1">
    <property type="nucleotide sequence ID" value="NZ_JAENRR010000016.1"/>
</dbReference>
<keyword evidence="3" id="KW-1185">Reference proteome</keyword>
<feature type="signal peptide" evidence="1">
    <location>
        <begin position="1"/>
        <end position="20"/>
    </location>
</feature>
<reference evidence="2 3" key="1">
    <citation type="submission" date="2021-01" db="EMBL/GenBank/DDBJ databases">
        <title>Carboxyliciviraga sp.nov., isolated from coastal sediments.</title>
        <authorList>
            <person name="Lu D."/>
            <person name="Zhang T."/>
        </authorList>
    </citation>
    <scope>NUCLEOTIDE SEQUENCE [LARGE SCALE GENOMIC DNA]</scope>
    <source>
        <strain evidence="2 3">N1Y132</strain>
    </source>
</reference>
<organism evidence="2 3">
    <name type="scientific">Carboxylicivirga marina</name>
    <dbReference type="NCBI Taxonomy" id="2800988"/>
    <lineage>
        <taxon>Bacteria</taxon>
        <taxon>Pseudomonadati</taxon>
        <taxon>Bacteroidota</taxon>
        <taxon>Bacteroidia</taxon>
        <taxon>Marinilabiliales</taxon>
        <taxon>Marinilabiliaceae</taxon>
        <taxon>Carboxylicivirga</taxon>
    </lineage>
</organism>